<dbReference type="InterPro" id="IPR005135">
    <property type="entry name" value="Endo/exonuclease/phosphatase"/>
</dbReference>
<dbReference type="InterPro" id="IPR036691">
    <property type="entry name" value="Endo/exonu/phosph_ase_sf"/>
</dbReference>
<feature type="region of interest" description="Disordered" evidence="1">
    <location>
        <begin position="45"/>
        <end position="112"/>
    </location>
</feature>
<proteinExistence type="predicted"/>
<dbReference type="GO" id="GO:0000175">
    <property type="term" value="F:3'-5'-RNA exonuclease activity"/>
    <property type="evidence" value="ECO:0007669"/>
    <property type="project" value="TreeGrafter"/>
</dbReference>
<dbReference type="Gene3D" id="3.60.10.10">
    <property type="entry name" value="Endonuclease/exonuclease/phosphatase"/>
    <property type="match status" value="1"/>
</dbReference>
<feature type="compositionally biased region" description="Acidic residues" evidence="1">
    <location>
        <begin position="70"/>
        <end position="80"/>
    </location>
</feature>
<evidence type="ECO:0000313" key="3">
    <source>
        <dbReference type="EMBL" id="CUR60616.1"/>
    </source>
</evidence>
<organism evidence="3">
    <name type="scientific">metagenome</name>
    <dbReference type="NCBI Taxonomy" id="256318"/>
    <lineage>
        <taxon>unclassified sequences</taxon>
        <taxon>metagenomes</taxon>
    </lineage>
</organism>
<dbReference type="PANTHER" id="PTHR12121:SF36">
    <property type="entry name" value="ENDONUCLEASE_EXONUCLEASE_PHOSPHATASE DOMAIN-CONTAINING PROTEIN"/>
    <property type="match status" value="1"/>
</dbReference>
<feature type="domain" description="Endonuclease/exonuclease/phosphatase" evidence="2">
    <location>
        <begin position="144"/>
        <end position="373"/>
    </location>
</feature>
<dbReference type="EMBL" id="CZKB01000014">
    <property type="protein sequence ID" value="CUR60616.1"/>
    <property type="molecule type" value="Genomic_DNA"/>
</dbReference>
<dbReference type="PANTHER" id="PTHR12121">
    <property type="entry name" value="CARBON CATABOLITE REPRESSOR PROTEIN 4"/>
    <property type="match status" value="1"/>
</dbReference>
<protein>
    <recommendedName>
        <fullName evidence="2">Endonuclease/exonuclease/phosphatase domain-containing protein</fullName>
    </recommendedName>
</protein>
<accession>A0A2P2CF51</accession>
<evidence type="ECO:0000256" key="1">
    <source>
        <dbReference type="SAM" id="MobiDB-lite"/>
    </source>
</evidence>
<reference evidence="3" key="1">
    <citation type="submission" date="2015-08" db="EMBL/GenBank/DDBJ databases">
        <authorList>
            <person name="Babu N.S."/>
            <person name="Beckwith C.J."/>
            <person name="Beseler K.G."/>
            <person name="Brison A."/>
            <person name="Carone J.V."/>
            <person name="Caskin T.P."/>
            <person name="Diamond M."/>
            <person name="Durham M.E."/>
            <person name="Foxe J.M."/>
            <person name="Go M."/>
            <person name="Henderson B.A."/>
            <person name="Jones I.B."/>
            <person name="McGettigan J.A."/>
            <person name="Micheletti S.J."/>
            <person name="Nasrallah M.E."/>
            <person name="Ortiz D."/>
            <person name="Piller C.R."/>
            <person name="Privatt S.R."/>
            <person name="Schneider S.L."/>
            <person name="Sharp S."/>
            <person name="Smith T.C."/>
            <person name="Stanton J.D."/>
            <person name="Ullery H.E."/>
            <person name="Wilson R.J."/>
            <person name="Serrano M.G."/>
            <person name="Buck G."/>
            <person name="Lee V."/>
            <person name="Wang Y."/>
            <person name="Carvalho R."/>
            <person name="Voegtly L."/>
            <person name="Shi R."/>
            <person name="Duckworth R."/>
            <person name="Johnson A."/>
            <person name="Loviza R."/>
            <person name="Walstead R."/>
            <person name="Shah Z."/>
            <person name="Kiflezghi M."/>
            <person name="Wade K."/>
            <person name="Ball S.L."/>
            <person name="Bradley K.W."/>
            <person name="Asai D.J."/>
            <person name="Bowman C.A."/>
            <person name="Russell D.A."/>
            <person name="Pope W.H."/>
            <person name="Jacobs-Sera D."/>
            <person name="Hendrix R.W."/>
            <person name="Hatfull G.F."/>
        </authorList>
    </citation>
    <scope>NUCLEOTIDE SEQUENCE</scope>
</reference>
<dbReference type="InterPro" id="IPR050410">
    <property type="entry name" value="CCR4/nocturin_mRNA_transcr"/>
</dbReference>
<dbReference type="SUPFAM" id="SSF56219">
    <property type="entry name" value="DNase I-like"/>
    <property type="match status" value="1"/>
</dbReference>
<name>A0A2P2CF51_9ZZZZ</name>
<evidence type="ECO:0000259" key="2">
    <source>
        <dbReference type="Pfam" id="PF03372"/>
    </source>
</evidence>
<gene>
    <name evidence="3" type="ORF">NOCA1210199</name>
</gene>
<feature type="compositionally biased region" description="Basic and acidic residues" evidence="1">
    <location>
        <begin position="81"/>
        <end position="93"/>
    </location>
</feature>
<sequence>MDPRKLPALPSALRTPPEWLVPSVVVVVLASLLWFSFGMGPGPGPQGSIGLGSQSTDGSGDSAGSHADTDDLDSGEDDEEREARAKDKGKQQRTDPPAVEPTSSTTSPALERSVRRFRAAQRRLAQQVNQQLERRTQAFSFRVATFNLLGDSHTGPGGNKPGFPDAGPRMDMAIAALRGSDVDVVGFQEMESSQFNMFSARAGEYSLYPGLAMGDKSVRFNIAWRSSVWQMVDAHTLSIPYAGGSRIEMPVVLLESIATGRRAWFANFHNPADTPRLGNNARWRAEAASIEISHLTALHQEQGIPVIATGDYNEREEIFCRFTAGGVFTAAAGGSSAGGCQPPSGMQVDWIFGSSGVDFDSYYVTGVGSASDHNMVNAGATLLATG</sequence>
<dbReference type="Pfam" id="PF03372">
    <property type="entry name" value="Exo_endo_phos"/>
    <property type="match status" value="1"/>
</dbReference>
<dbReference type="AlphaFoldDB" id="A0A2P2CF51"/>